<reference evidence="3" key="3">
    <citation type="submission" date="2018-08" db="UniProtKB">
        <authorList>
            <consortium name="EnsemblPlants"/>
        </authorList>
    </citation>
    <scope>IDENTIFICATION</scope>
    <source>
        <strain evidence="3">cv. Bd21</strain>
    </source>
</reference>
<dbReference type="OrthoDB" id="6359816at2759"/>
<dbReference type="PANTHER" id="PTHR26379:SF511">
    <property type="entry name" value="OS02G0311150 PROTEIN"/>
    <property type="match status" value="1"/>
</dbReference>
<dbReference type="STRING" id="15368.A0A0Q3ENR4"/>
<proteinExistence type="predicted"/>
<dbReference type="Gene3D" id="2.60.210.10">
    <property type="entry name" value="Apoptosis, Tumor Necrosis Factor Receptor Associated Protein 2, Chain A"/>
    <property type="match status" value="1"/>
</dbReference>
<reference evidence="2 3" key="1">
    <citation type="journal article" date="2010" name="Nature">
        <title>Genome sequencing and analysis of the model grass Brachypodium distachyon.</title>
        <authorList>
            <consortium name="International Brachypodium Initiative"/>
        </authorList>
    </citation>
    <scope>NUCLEOTIDE SEQUENCE [LARGE SCALE GENOMIC DNA]</scope>
    <source>
        <strain evidence="2 3">Bd21</strain>
    </source>
</reference>
<dbReference type="AlphaFoldDB" id="A0A0Q3ENR4"/>
<accession>A0A0Q3ENR4</accession>
<dbReference type="EMBL" id="CM000883">
    <property type="protein sequence ID" value="KQJ89158.1"/>
    <property type="molecule type" value="Genomic_DNA"/>
</dbReference>
<protein>
    <recommendedName>
        <fullName evidence="1">MATH domain-containing protein</fullName>
    </recommendedName>
</protein>
<dbReference type="CDD" id="cd00121">
    <property type="entry name" value="MATH"/>
    <property type="match status" value="1"/>
</dbReference>
<feature type="domain" description="MATH" evidence="1">
    <location>
        <begin position="53"/>
        <end position="132"/>
    </location>
</feature>
<organism evidence="2">
    <name type="scientific">Brachypodium distachyon</name>
    <name type="common">Purple false brome</name>
    <name type="synonym">Trachynia distachya</name>
    <dbReference type="NCBI Taxonomy" id="15368"/>
    <lineage>
        <taxon>Eukaryota</taxon>
        <taxon>Viridiplantae</taxon>
        <taxon>Streptophyta</taxon>
        <taxon>Embryophyta</taxon>
        <taxon>Tracheophyta</taxon>
        <taxon>Spermatophyta</taxon>
        <taxon>Magnoliopsida</taxon>
        <taxon>Liliopsida</taxon>
        <taxon>Poales</taxon>
        <taxon>Poaceae</taxon>
        <taxon>BOP clade</taxon>
        <taxon>Pooideae</taxon>
        <taxon>Stipodae</taxon>
        <taxon>Brachypodieae</taxon>
        <taxon>Brachypodium</taxon>
    </lineage>
</organism>
<evidence type="ECO:0000313" key="2">
    <source>
        <dbReference type="EMBL" id="KQJ89158.1"/>
    </source>
</evidence>
<dbReference type="GO" id="GO:0016567">
    <property type="term" value="P:protein ubiquitination"/>
    <property type="evidence" value="ECO:0007669"/>
    <property type="project" value="InterPro"/>
</dbReference>
<dbReference type="InterPro" id="IPR045005">
    <property type="entry name" value="BPM1-6"/>
</dbReference>
<dbReference type="Pfam" id="PF22486">
    <property type="entry name" value="MATH_2"/>
    <property type="match status" value="1"/>
</dbReference>
<dbReference type="Proteomes" id="UP000008810">
    <property type="component" value="Chromosome 4"/>
</dbReference>
<evidence type="ECO:0000313" key="3">
    <source>
        <dbReference type="EnsemblPlants" id="KQJ89158"/>
    </source>
</evidence>
<keyword evidence="4" id="KW-1185">Reference proteome</keyword>
<name>A0A0Q3ENR4_BRADI</name>
<dbReference type="InParanoid" id="A0A0Q3ENR4"/>
<dbReference type="InterPro" id="IPR002083">
    <property type="entry name" value="MATH/TRAF_dom"/>
</dbReference>
<sequence length="164" mass="17959">MGSQLSSSRIKERPVVTSSIVAGEERRTHVIKIDGYSRIKELIQTESVGYIPGYMSLCLILNSADAKDVKAKVSFSLLDKNGVPVPSFSCTTAENTFKTKGFGWGVGNFIKQEDLEGSAHLIGDSFRIRCDVTVVTKIRSEETKGDQYVKVPPSNLHQHLGGLL</sequence>
<dbReference type="Gramene" id="KQJ89158">
    <property type="protein sequence ID" value="KQJ89158"/>
    <property type="gene ID" value="BRADI_4g23842v3"/>
</dbReference>
<evidence type="ECO:0000313" key="4">
    <source>
        <dbReference type="Proteomes" id="UP000008810"/>
    </source>
</evidence>
<dbReference type="EnsemblPlants" id="KQJ89158">
    <property type="protein sequence ID" value="KQJ89158"/>
    <property type="gene ID" value="BRADI_4g23842v3"/>
</dbReference>
<dbReference type="SUPFAM" id="SSF49599">
    <property type="entry name" value="TRAF domain-like"/>
    <property type="match status" value="1"/>
</dbReference>
<evidence type="ECO:0000259" key="1">
    <source>
        <dbReference type="Pfam" id="PF22486"/>
    </source>
</evidence>
<dbReference type="PANTHER" id="PTHR26379">
    <property type="entry name" value="BTB/POZ AND MATH DOMAIN-CONTAINING PROTEIN 1"/>
    <property type="match status" value="1"/>
</dbReference>
<dbReference type="InterPro" id="IPR008974">
    <property type="entry name" value="TRAF-like"/>
</dbReference>
<reference evidence="2" key="2">
    <citation type="submission" date="2017-06" db="EMBL/GenBank/DDBJ databases">
        <title>WGS assembly of Brachypodium distachyon.</title>
        <authorList>
            <consortium name="The International Brachypodium Initiative"/>
            <person name="Lucas S."/>
            <person name="Harmon-Smith M."/>
            <person name="Lail K."/>
            <person name="Tice H."/>
            <person name="Grimwood J."/>
            <person name="Bruce D."/>
            <person name="Barry K."/>
            <person name="Shu S."/>
            <person name="Lindquist E."/>
            <person name="Wang M."/>
            <person name="Pitluck S."/>
            <person name="Vogel J.P."/>
            <person name="Garvin D.F."/>
            <person name="Mockler T.C."/>
            <person name="Schmutz J."/>
            <person name="Rokhsar D."/>
            <person name="Bevan M.W."/>
        </authorList>
    </citation>
    <scope>NUCLEOTIDE SEQUENCE</scope>
    <source>
        <strain evidence="2">Bd21</strain>
    </source>
</reference>
<gene>
    <name evidence="2" type="ORF">BRADI_4g23842v3</name>
</gene>